<dbReference type="PANTHER" id="PTHR34389">
    <property type="entry name" value="L-RHAMNOSE MUTAROTASE"/>
    <property type="match status" value="1"/>
</dbReference>
<dbReference type="HAMAP" id="MF_01663">
    <property type="entry name" value="L_rham_rotase"/>
    <property type="match status" value="1"/>
</dbReference>
<gene>
    <name evidence="5 6" type="primary">rhaM</name>
    <name evidence="6" type="ORF">GCM10011390_13360</name>
</gene>
<dbReference type="EC" id="5.1.3.32" evidence="5"/>
<protein>
    <recommendedName>
        <fullName evidence="5">L-rhamnose mutarotase</fullName>
        <ecNumber evidence="5">5.1.3.32</ecNumber>
    </recommendedName>
    <alternativeName>
        <fullName evidence="5">Rhamnose 1-epimerase</fullName>
    </alternativeName>
    <alternativeName>
        <fullName evidence="5">Type-3 mutarotase</fullName>
    </alternativeName>
</protein>
<dbReference type="InterPro" id="IPR013448">
    <property type="entry name" value="L-rhamnose_mutarotase"/>
</dbReference>
<keyword evidence="3 5" id="KW-0119">Carbohydrate metabolism</keyword>
<feature type="binding site" evidence="5">
    <location>
        <begin position="81"/>
        <end position="82"/>
    </location>
    <ligand>
        <name>substrate</name>
    </ligand>
</feature>
<dbReference type="InterPro" id="IPR011008">
    <property type="entry name" value="Dimeric_a/b-barrel"/>
</dbReference>
<name>A0A916ZG86_9HYPH</name>
<keyword evidence="4 5" id="KW-0684">Rhamnose metabolism</keyword>
<dbReference type="Proteomes" id="UP000644699">
    <property type="component" value="Unassembled WGS sequence"/>
</dbReference>
<evidence type="ECO:0000313" key="7">
    <source>
        <dbReference type="Proteomes" id="UP000644699"/>
    </source>
</evidence>
<sequence>MTAPALEKLAFRMVLKPGRAAEYRERHDAIWPDLVHLLRQAGVRDYSIHLDEETHHLFAVLWRPVEHGMDALPAEPVMRRWWDMMADLMEVKPDNEPVAVPLATLFHLA</sequence>
<dbReference type="GO" id="GO:0005737">
    <property type="term" value="C:cytoplasm"/>
    <property type="evidence" value="ECO:0007669"/>
    <property type="project" value="UniProtKB-SubCell"/>
</dbReference>
<dbReference type="InterPro" id="IPR008000">
    <property type="entry name" value="Rham/fucose_mutarotase"/>
</dbReference>
<keyword evidence="2 5" id="KW-0413">Isomerase</keyword>
<feature type="active site" description="Proton donor" evidence="5">
    <location>
        <position position="27"/>
    </location>
</feature>
<dbReference type="GO" id="GO:0062192">
    <property type="term" value="F:L-rhamnose mutarotase activity"/>
    <property type="evidence" value="ECO:0007669"/>
    <property type="project" value="UniProtKB-EC"/>
</dbReference>
<dbReference type="GO" id="GO:0019301">
    <property type="term" value="P:rhamnose catabolic process"/>
    <property type="evidence" value="ECO:0007669"/>
    <property type="project" value="TreeGrafter"/>
</dbReference>
<dbReference type="PANTHER" id="PTHR34389:SF2">
    <property type="entry name" value="L-RHAMNOSE MUTAROTASE"/>
    <property type="match status" value="1"/>
</dbReference>
<keyword evidence="1 5" id="KW-0963">Cytoplasm</keyword>
<organism evidence="6 7">
    <name type="scientific">Aureimonas endophytica</name>
    <dbReference type="NCBI Taxonomy" id="2027858"/>
    <lineage>
        <taxon>Bacteria</taxon>
        <taxon>Pseudomonadati</taxon>
        <taxon>Pseudomonadota</taxon>
        <taxon>Alphaproteobacteria</taxon>
        <taxon>Hyphomicrobiales</taxon>
        <taxon>Aurantimonadaceae</taxon>
        <taxon>Aureimonas</taxon>
    </lineage>
</organism>
<reference evidence="6" key="1">
    <citation type="journal article" date="2014" name="Int. J. Syst. Evol. Microbiol.">
        <title>Complete genome sequence of Corynebacterium casei LMG S-19264T (=DSM 44701T), isolated from a smear-ripened cheese.</title>
        <authorList>
            <consortium name="US DOE Joint Genome Institute (JGI-PGF)"/>
            <person name="Walter F."/>
            <person name="Albersmeier A."/>
            <person name="Kalinowski J."/>
            <person name="Ruckert C."/>
        </authorList>
    </citation>
    <scope>NUCLEOTIDE SEQUENCE</scope>
    <source>
        <strain evidence="6">CGMCC 1.15367</strain>
    </source>
</reference>
<comment type="function">
    <text evidence="5">Involved in the anomeric conversion of L-rhamnose.</text>
</comment>
<evidence type="ECO:0000313" key="6">
    <source>
        <dbReference type="EMBL" id="GGD95935.1"/>
    </source>
</evidence>
<reference evidence="6" key="2">
    <citation type="submission" date="2020-09" db="EMBL/GenBank/DDBJ databases">
        <authorList>
            <person name="Sun Q."/>
            <person name="Zhou Y."/>
        </authorList>
    </citation>
    <scope>NUCLEOTIDE SEQUENCE</scope>
    <source>
        <strain evidence="6">CGMCC 1.15367</strain>
    </source>
</reference>
<comment type="similarity">
    <text evidence="5">Belongs to the rhamnose mutarotase family.</text>
</comment>
<dbReference type="EMBL" id="BMIQ01000002">
    <property type="protein sequence ID" value="GGD95935.1"/>
    <property type="molecule type" value="Genomic_DNA"/>
</dbReference>
<evidence type="ECO:0000256" key="3">
    <source>
        <dbReference type="ARBA" id="ARBA00023277"/>
    </source>
</evidence>
<comment type="subunit">
    <text evidence="5">Homodimer.</text>
</comment>
<comment type="pathway">
    <text evidence="5">Carbohydrate metabolism; L-rhamnose metabolism.</text>
</comment>
<dbReference type="AlphaFoldDB" id="A0A916ZG86"/>
<comment type="subcellular location">
    <subcellularLocation>
        <location evidence="5">Cytoplasm</location>
    </subcellularLocation>
</comment>
<dbReference type="Pfam" id="PF05336">
    <property type="entry name" value="rhaM"/>
    <property type="match status" value="1"/>
</dbReference>
<proteinExistence type="inferred from homology"/>
<keyword evidence="7" id="KW-1185">Reference proteome</keyword>
<feature type="binding site" evidence="5">
    <location>
        <position position="46"/>
    </location>
    <ligand>
        <name>substrate</name>
    </ligand>
</feature>
<comment type="caution">
    <text evidence="6">The sequence shown here is derived from an EMBL/GenBank/DDBJ whole genome shotgun (WGS) entry which is preliminary data.</text>
</comment>
<accession>A0A916ZG86</accession>
<comment type="catalytic activity">
    <reaction evidence="5">
        <text>alpha-L-rhamnose = beta-L-rhamnose</text>
        <dbReference type="Rhea" id="RHEA:25584"/>
        <dbReference type="ChEBI" id="CHEBI:27586"/>
        <dbReference type="ChEBI" id="CHEBI:27907"/>
        <dbReference type="EC" id="5.1.3.32"/>
    </reaction>
</comment>
<feature type="binding site" evidence="5">
    <location>
        <position position="23"/>
    </location>
    <ligand>
        <name>substrate</name>
    </ligand>
</feature>
<evidence type="ECO:0000256" key="4">
    <source>
        <dbReference type="ARBA" id="ARBA00023308"/>
    </source>
</evidence>
<dbReference type="Gene3D" id="3.30.70.100">
    <property type="match status" value="1"/>
</dbReference>
<dbReference type="SUPFAM" id="SSF54909">
    <property type="entry name" value="Dimeric alpha+beta barrel"/>
    <property type="match status" value="1"/>
</dbReference>
<evidence type="ECO:0000256" key="1">
    <source>
        <dbReference type="ARBA" id="ARBA00022490"/>
    </source>
</evidence>
<evidence type="ECO:0000256" key="2">
    <source>
        <dbReference type="ARBA" id="ARBA00023235"/>
    </source>
</evidence>
<evidence type="ECO:0000256" key="5">
    <source>
        <dbReference type="HAMAP-Rule" id="MF_01663"/>
    </source>
</evidence>